<dbReference type="InterPro" id="IPR023346">
    <property type="entry name" value="Lysozyme-like_dom_sf"/>
</dbReference>
<name>A0AAE2RFQ4_AGRVI</name>
<feature type="coiled-coil region" evidence="1">
    <location>
        <begin position="1"/>
        <end position="28"/>
    </location>
</feature>
<dbReference type="Proteomes" id="UP000655037">
    <property type="component" value="Unassembled WGS sequence"/>
</dbReference>
<evidence type="ECO:0000256" key="1">
    <source>
        <dbReference type="SAM" id="Coils"/>
    </source>
</evidence>
<keyword evidence="1" id="KW-0175">Coiled coil</keyword>
<evidence type="ECO:0008006" key="4">
    <source>
        <dbReference type="Google" id="ProtNLM"/>
    </source>
</evidence>
<reference evidence="2" key="1">
    <citation type="submission" date="2020-11" db="EMBL/GenBank/DDBJ databases">
        <title>Agrobacterium vitis strain K377 genome.</title>
        <authorList>
            <person name="Xi H."/>
        </authorList>
    </citation>
    <scope>NUCLEOTIDE SEQUENCE</scope>
    <source>
        <strain evidence="2">K377</strain>
    </source>
</reference>
<comment type="caution">
    <text evidence="2">The sequence shown here is derived from an EMBL/GenBank/DDBJ whole genome shotgun (WGS) entry which is preliminary data.</text>
</comment>
<dbReference type="AlphaFoldDB" id="A0AAE2RFQ4"/>
<organism evidence="2 3">
    <name type="scientific">Agrobacterium vitis</name>
    <name type="common">Rhizobium vitis</name>
    <dbReference type="NCBI Taxonomy" id="373"/>
    <lineage>
        <taxon>Bacteria</taxon>
        <taxon>Pseudomonadati</taxon>
        <taxon>Pseudomonadota</taxon>
        <taxon>Alphaproteobacteria</taxon>
        <taxon>Hyphomicrobiales</taxon>
        <taxon>Rhizobiaceae</taxon>
        <taxon>Rhizobium/Agrobacterium group</taxon>
        <taxon>Agrobacterium</taxon>
    </lineage>
</organism>
<dbReference type="RefSeq" id="WP_194417026.1">
    <property type="nucleotide sequence ID" value="NZ_JACXXJ020000005.1"/>
</dbReference>
<dbReference type="EMBL" id="JACXXJ020000005">
    <property type="protein sequence ID" value="MBF2716892.1"/>
    <property type="molecule type" value="Genomic_DNA"/>
</dbReference>
<proteinExistence type="predicted"/>
<protein>
    <recommendedName>
        <fullName evidence="4">Phage tail tape measure protein</fullName>
    </recommendedName>
</protein>
<sequence length="889" mass="95036">MDDTQRLVVSLEARLNKYEKDMSRAAKATNDNFRKMEGRARQSAENMEKTMDNAASSIGSKLETMFAPLMRGGALVAGVGGATIALKEIANSVAEVDREARKAGVSSKVWQQWTYVATGTGMSIDGVTDALKDFQINADEFATTGKGTAEEAFQRLGYTATDVAQKLKDPSRFLDEIIGKLQTMDAAAQTRILDEVFGGTGAEQMAKVLGLSVAEIQKMRSEATLFTDEQIEAAKKIDREFSTMWRNFMVYAKQAAVESVNVASKVIGYINDPSGGARNRAVASYNSSDKQLRRLQTQRADLAKQIAETEANPLNALKETELRQLRAALAAIEDQIVALGGGSDELKAALRELSGMTTNVGNSFTSNTTAARNFKTALIELKNLVPELKAELDTLATTNGIDAAYNKAVNSARTMGEVMNATDLANRAKSIAKFGKHDNILDLIASVESGGDYNATLDNGRWTGGAQNLTGMTLNQVRDLQRKMLADPANRALYGDGKGSSALGRYQITGATLEGLIKELGLSGDRLYDEKTQDELARALLRRRGSDPAALRQEWTGLNRVDDGTIRSTYNGTPTAAQPLAPTDSDKQRTELLKQQDAARKSLNQTVQEGLDLARFEQSISSMSASQQQVELAVYQAQQEAKRAGITLSDEEIAKLREKIALTQQIDGENKKVAASTDGLKNAQVYFAESFTSNLSGLLTGTQTLEGALKGLLNSLVDASLQAALLGKGPLSGLFGGGGTGSGILGSIFGFADGGYTGDGGKYEPAGVVHKGEYVMSKAATRRIGLGNLEAMHRGALRGGYDEGGYVGNTPALRAADLKPSYNNASSVQNISISTPVTVNTSGGGTPEQNADLAKQVSREMEATMRSVVVSELQQQMRPGNLLSAGRGR</sequence>
<accession>A0AAE2RFQ4</accession>
<gene>
    <name evidence="2" type="ORF">IEI95_022015</name>
</gene>
<feature type="coiled-coil region" evidence="1">
    <location>
        <begin position="285"/>
        <end position="335"/>
    </location>
</feature>
<evidence type="ECO:0000313" key="3">
    <source>
        <dbReference type="Proteomes" id="UP000655037"/>
    </source>
</evidence>
<evidence type="ECO:0000313" key="2">
    <source>
        <dbReference type="EMBL" id="MBF2716892.1"/>
    </source>
</evidence>
<dbReference type="SUPFAM" id="SSF53955">
    <property type="entry name" value="Lysozyme-like"/>
    <property type="match status" value="1"/>
</dbReference>
<dbReference type="Gene3D" id="1.10.530.10">
    <property type="match status" value="1"/>
</dbReference>